<evidence type="ECO:0000313" key="2">
    <source>
        <dbReference type="Proteomes" id="UP000789901"/>
    </source>
</evidence>
<keyword evidence="2" id="KW-1185">Reference proteome</keyword>
<evidence type="ECO:0000313" key="1">
    <source>
        <dbReference type="EMBL" id="CAG8831248.1"/>
    </source>
</evidence>
<feature type="non-terminal residue" evidence="1">
    <location>
        <position position="97"/>
    </location>
</feature>
<sequence length="97" mass="11040">MVVQHILLPEENAIKKIGIIKVAEAMHKCDLDGSLMIYVTKLYNSSDILTFDVFDELSEVEYENGDDIGALHNRLAQYKSRGRLMYKHSIIPAIEES</sequence>
<protein>
    <submittedName>
        <fullName evidence="1">43336_t:CDS:1</fullName>
    </submittedName>
</protein>
<dbReference type="EMBL" id="CAJVQB010043548">
    <property type="protein sequence ID" value="CAG8831248.1"/>
    <property type="molecule type" value="Genomic_DNA"/>
</dbReference>
<name>A0ABN7WGN0_GIGMA</name>
<proteinExistence type="predicted"/>
<comment type="caution">
    <text evidence="1">The sequence shown here is derived from an EMBL/GenBank/DDBJ whole genome shotgun (WGS) entry which is preliminary data.</text>
</comment>
<gene>
    <name evidence="1" type="ORF">GMARGA_LOCUS30606</name>
</gene>
<accession>A0ABN7WGN0</accession>
<reference evidence="1 2" key="1">
    <citation type="submission" date="2021-06" db="EMBL/GenBank/DDBJ databases">
        <authorList>
            <person name="Kallberg Y."/>
            <person name="Tangrot J."/>
            <person name="Rosling A."/>
        </authorList>
    </citation>
    <scope>NUCLEOTIDE SEQUENCE [LARGE SCALE GENOMIC DNA]</scope>
    <source>
        <strain evidence="1 2">120-4 pot B 10/14</strain>
    </source>
</reference>
<organism evidence="1 2">
    <name type="scientific">Gigaspora margarita</name>
    <dbReference type="NCBI Taxonomy" id="4874"/>
    <lineage>
        <taxon>Eukaryota</taxon>
        <taxon>Fungi</taxon>
        <taxon>Fungi incertae sedis</taxon>
        <taxon>Mucoromycota</taxon>
        <taxon>Glomeromycotina</taxon>
        <taxon>Glomeromycetes</taxon>
        <taxon>Diversisporales</taxon>
        <taxon>Gigasporaceae</taxon>
        <taxon>Gigaspora</taxon>
    </lineage>
</organism>
<dbReference type="Proteomes" id="UP000789901">
    <property type="component" value="Unassembled WGS sequence"/>
</dbReference>